<feature type="domain" description="Amidase" evidence="3">
    <location>
        <begin position="104"/>
        <end position="280"/>
    </location>
</feature>
<evidence type="ECO:0000313" key="4">
    <source>
        <dbReference type="EMBL" id="GFO21155.1"/>
    </source>
</evidence>
<name>A0AAV4BNV4_9GAST</name>
<dbReference type="Proteomes" id="UP000735302">
    <property type="component" value="Unassembled WGS sequence"/>
</dbReference>
<dbReference type="Pfam" id="PF01425">
    <property type="entry name" value="Amidase"/>
    <property type="match status" value="1"/>
</dbReference>
<dbReference type="PANTHER" id="PTHR45847">
    <property type="entry name" value="FATTY ACID AMIDE HYDROLASE"/>
    <property type="match status" value="1"/>
</dbReference>
<dbReference type="InterPro" id="IPR036928">
    <property type="entry name" value="AS_sf"/>
</dbReference>
<dbReference type="GO" id="GO:0009062">
    <property type="term" value="P:fatty acid catabolic process"/>
    <property type="evidence" value="ECO:0007669"/>
    <property type="project" value="TreeGrafter"/>
</dbReference>
<dbReference type="InterPro" id="IPR023631">
    <property type="entry name" value="Amidase_dom"/>
</dbReference>
<dbReference type="GO" id="GO:0017064">
    <property type="term" value="F:fatty acid amide hydrolase activity"/>
    <property type="evidence" value="ECO:0007669"/>
    <property type="project" value="TreeGrafter"/>
</dbReference>
<keyword evidence="2" id="KW-0472">Membrane</keyword>
<dbReference type="SUPFAM" id="SSF75304">
    <property type="entry name" value="Amidase signature (AS) enzymes"/>
    <property type="match status" value="1"/>
</dbReference>
<keyword evidence="2" id="KW-0812">Transmembrane</keyword>
<dbReference type="Gene3D" id="3.90.1300.10">
    <property type="entry name" value="Amidase signature (AS) domain"/>
    <property type="match status" value="1"/>
</dbReference>
<feature type="transmembrane region" description="Helical" evidence="2">
    <location>
        <begin position="23"/>
        <end position="44"/>
    </location>
</feature>
<dbReference type="AlphaFoldDB" id="A0AAV4BNV4"/>
<reference evidence="4 5" key="1">
    <citation type="journal article" date="2021" name="Elife">
        <title>Chloroplast acquisition without the gene transfer in kleptoplastic sea slugs, Plakobranchus ocellatus.</title>
        <authorList>
            <person name="Maeda T."/>
            <person name="Takahashi S."/>
            <person name="Yoshida T."/>
            <person name="Shimamura S."/>
            <person name="Takaki Y."/>
            <person name="Nagai Y."/>
            <person name="Toyoda A."/>
            <person name="Suzuki Y."/>
            <person name="Arimoto A."/>
            <person name="Ishii H."/>
            <person name="Satoh N."/>
            <person name="Nishiyama T."/>
            <person name="Hasebe M."/>
            <person name="Maruyama T."/>
            <person name="Minagawa J."/>
            <person name="Obokata J."/>
            <person name="Shigenobu S."/>
        </authorList>
    </citation>
    <scope>NUCLEOTIDE SEQUENCE [LARGE SCALE GENOMIC DNA]</scope>
</reference>
<keyword evidence="4" id="KW-0378">Hydrolase</keyword>
<protein>
    <submittedName>
        <fullName evidence="4">Fatty-acid amide hydrolase</fullName>
    </submittedName>
</protein>
<comment type="caution">
    <text evidence="4">The sequence shown here is derived from an EMBL/GenBank/DDBJ whole genome shotgun (WGS) entry which is preliminary data.</text>
</comment>
<dbReference type="PANTHER" id="PTHR45847:SF6">
    <property type="entry name" value="FATTY ACID AMIDE HYDROLASE"/>
    <property type="match status" value="1"/>
</dbReference>
<evidence type="ECO:0000256" key="1">
    <source>
        <dbReference type="SAM" id="Coils"/>
    </source>
</evidence>
<dbReference type="EMBL" id="BLXT01005251">
    <property type="protein sequence ID" value="GFO21155.1"/>
    <property type="molecule type" value="Genomic_DNA"/>
</dbReference>
<gene>
    <name evidence="4" type="ORF">PoB_004766000</name>
</gene>
<evidence type="ECO:0000256" key="2">
    <source>
        <dbReference type="SAM" id="Phobius"/>
    </source>
</evidence>
<sequence>MNVLKAAGGIIDTFLNKLGTQNLLRAAVTSAVLLTGTVACVYVFKLQKRRQLLRKMHARGQRAKRDIEDLRAQLKAIEINTEIPQWSFQHLYEALQSGSVSATEVLRAYQTKALEVNDKTNGITDIIKSAEVLAAKLDILPADQRGPLHGIPISLKEACGLEGLDCTVGFGELVDIPLKADSTLIKVLKSKGAVPFIRTNVPQAMRSLSCQNGIFGETLNPHKADRTCAGSSGGEGAMIGGQGSILGIGSDLGGSARIPAHFCGHASLKPTAGRLGNFGNFNVSTPNGQTLDVPSSATPTVLLKLFWQVEEIDIKDFAFRAITEHLFKLLTADKAQAYDKLLRYDNSCEPVKAFVAVCKKPDWLRPILARVEEFMGNPLEAAMLKARQIRTIPDWYQQALDLQVGTGYCQTAK</sequence>
<keyword evidence="5" id="KW-1185">Reference proteome</keyword>
<keyword evidence="1" id="KW-0175">Coiled coil</keyword>
<dbReference type="InterPro" id="IPR052096">
    <property type="entry name" value="Endocannabinoid_amidase"/>
</dbReference>
<evidence type="ECO:0000313" key="5">
    <source>
        <dbReference type="Proteomes" id="UP000735302"/>
    </source>
</evidence>
<organism evidence="4 5">
    <name type="scientific">Plakobranchus ocellatus</name>
    <dbReference type="NCBI Taxonomy" id="259542"/>
    <lineage>
        <taxon>Eukaryota</taxon>
        <taxon>Metazoa</taxon>
        <taxon>Spiralia</taxon>
        <taxon>Lophotrochozoa</taxon>
        <taxon>Mollusca</taxon>
        <taxon>Gastropoda</taxon>
        <taxon>Heterobranchia</taxon>
        <taxon>Euthyneura</taxon>
        <taxon>Panpulmonata</taxon>
        <taxon>Sacoglossa</taxon>
        <taxon>Placobranchoidea</taxon>
        <taxon>Plakobranchidae</taxon>
        <taxon>Plakobranchus</taxon>
    </lineage>
</organism>
<keyword evidence="2" id="KW-1133">Transmembrane helix</keyword>
<proteinExistence type="predicted"/>
<accession>A0AAV4BNV4</accession>
<dbReference type="GO" id="GO:0004040">
    <property type="term" value="F:amidase activity"/>
    <property type="evidence" value="ECO:0007669"/>
    <property type="project" value="TreeGrafter"/>
</dbReference>
<evidence type="ECO:0000259" key="3">
    <source>
        <dbReference type="Pfam" id="PF01425"/>
    </source>
</evidence>
<feature type="coiled-coil region" evidence="1">
    <location>
        <begin position="53"/>
        <end position="80"/>
    </location>
</feature>